<evidence type="ECO:0000313" key="3">
    <source>
        <dbReference type="EMBL" id="MDN3577242.1"/>
    </source>
</evidence>
<dbReference type="InterPro" id="IPR041072">
    <property type="entry name" value="FAA_hydro_N"/>
</dbReference>
<reference evidence="3" key="1">
    <citation type="journal article" date="2014" name="Int. J. Syst. Evol. Microbiol.">
        <title>Complete genome of a new Firmicutes species belonging to the dominant human colonic microbiota ('Ruminococcus bicirculans') reveals two chromosomes and a selective capacity to utilize plant glucans.</title>
        <authorList>
            <consortium name="NISC Comparative Sequencing Program"/>
            <person name="Wegmann U."/>
            <person name="Louis P."/>
            <person name="Goesmann A."/>
            <person name="Henrissat B."/>
            <person name="Duncan S.H."/>
            <person name="Flint H.J."/>
        </authorList>
    </citation>
    <scope>NUCLEOTIDE SEQUENCE</scope>
    <source>
        <strain evidence="3">CECT 7703</strain>
    </source>
</reference>
<accession>A0ABT8B639</accession>
<dbReference type="SUPFAM" id="SSF56529">
    <property type="entry name" value="FAH"/>
    <property type="match status" value="1"/>
</dbReference>
<dbReference type="RefSeq" id="WP_290332708.1">
    <property type="nucleotide sequence ID" value="NZ_JAUFPU010000008.1"/>
</dbReference>
<dbReference type="PANTHER" id="PTHR43211:SF1">
    <property type="entry name" value="BLL6422 PROTEIN"/>
    <property type="match status" value="1"/>
</dbReference>
<dbReference type="EC" id="3.7.-.-" evidence="3"/>
<feature type="domain" description="Fumarylacetoacetase-like C-terminal" evidence="1">
    <location>
        <begin position="81"/>
        <end position="323"/>
    </location>
</feature>
<dbReference type="InterPro" id="IPR011234">
    <property type="entry name" value="Fumarylacetoacetase-like_C"/>
</dbReference>
<dbReference type="Gene3D" id="3.90.850.10">
    <property type="entry name" value="Fumarylacetoacetase-like, C-terminal domain"/>
    <property type="match status" value="1"/>
</dbReference>
<dbReference type="GO" id="GO:0016787">
    <property type="term" value="F:hydrolase activity"/>
    <property type="evidence" value="ECO:0007669"/>
    <property type="project" value="UniProtKB-KW"/>
</dbReference>
<keyword evidence="3" id="KW-0378">Hydrolase</keyword>
<comment type="caution">
    <text evidence="3">The sequence shown here is derived from an EMBL/GenBank/DDBJ whole genome shotgun (WGS) entry which is preliminary data.</text>
</comment>
<reference evidence="3" key="2">
    <citation type="submission" date="2023-06" db="EMBL/GenBank/DDBJ databases">
        <authorList>
            <person name="Lucena T."/>
            <person name="Sun Q."/>
        </authorList>
    </citation>
    <scope>NUCLEOTIDE SEQUENCE</scope>
    <source>
        <strain evidence="3">CECT 7703</strain>
    </source>
</reference>
<dbReference type="Proteomes" id="UP001180081">
    <property type="component" value="Unassembled WGS sequence"/>
</dbReference>
<gene>
    <name evidence="3" type="ORF">QWZ03_10725</name>
</gene>
<protein>
    <submittedName>
        <fullName evidence="3">Fumarylacetoacetate hydrolase family protein</fullName>
        <ecNumber evidence="3">3.7.-.-</ecNumber>
    </submittedName>
</protein>
<dbReference type="InterPro" id="IPR036663">
    <property type="entry name" value="Fumarylacetoacetase_C_sf"/>
</dbReference>
<evidence type="ECO:0000259" key="2">
    <source>
        <dbReference type="Pfam" id="PF18288"/>
    </source>
</evidence>
<organism evidence="3 4">
    <name type="scientific">Chitinimonas viridis</name>
    <dbReference type="NCBI Taxonomy" id="664880"/>
    <lineage>
        <taxon>Bacteria</taxon>
        <taxon>Pseudomonadati</taxon>
        <taxon>Pseudomonadota</taxon>
        <taxon>Betaproteobacteria</taxon>
        <taxon>Neisseriales</taxon>
        <taxon>Chitinibacteraceae</taxon>
        <taxon>Chitinimonas</taxon>
    </lineage>
</organism>
<dbReference type="PANTHER" id="PTHR43211">
    <property type="entry name" value="FUMARYLACETOACETATE HYDROLASE"/>
    <property type="match status" value="1"/>
</dbReference>
<sequence>MKLASLKHGRDGRLVVVSRDLKHYVAVPDIAPTMQAALDDWAHIEPQLRKVSELLNSGHEGRAQAFDPAQCAAPLPRAYQWVDGSAYLNHVELVRKARNAEMPPSFYTDPLMYQGGSDDMLGARDPISILDEAWGTDLEAEVAVITDDVPKGTSAEDAVRHVRLVMLVNDVSLRNLIPNELAKGFGFVLSKPASAFSPVAVTLDELEGHWQDNRLHLPLRVWLNGEWFGEPNAGEEMTFSHADLIAHLARTRKLGAGSIVGSGTISNKDRARGSCCLAEVRMIETIEQGAPKTPFLKAGDTVKIDMWDGAGKSIFGAIEQTVVLGQ</sequence>
<dbReference type="Pfam" id="PF18288">
    <property type="entry name" value="FAA_hydro_N_2"/>
    <property type="match status" value="1"/>
</dbReference>
<dbReference type="Pfam" id="PF01557">
    <property type="entry name" value="FAA_hydrolase"/>
    <property type="match status" value="1"/>
</dbReference>
<evidence type="ECO:0000259" key="1">
    <source>
        <dbReference type="Pfam" id="PF01557"/>
    </source>
</evidence>
<proteinExistence type="predicted"/>
<keyword evidence="4" id="KW-1185">Reference proteome</keyword>
<dbReference type="EMBL" id="JAUFPU010000008">
    <property type="protein sequence ID" value="MDN3577242.1"/>
    <property type="molecule type" value="Genomic_DNA"/>
</dbReference>
<name>A0ABT8B639_9NEIS</name>
<feature type="domain" description="Fumarylacetoacetase N-terminal" evidence="2">
    <location>
        <begin position="1"/>
        <end position="77"/>
    </location>
</feature>
<evidence type="ECO:0000313" key="4">
    <source>
        <dbReference type="Proteomes" id="UP001180081"/>
    </source>
</evidence>